<dbReference type="SMART" id="SM00225">
    <property type="entry name" value="BTB"/>
    <property type="match status" value="1"/>
</dbReference>
<dbReference type="GO" id="GO:0003677">
    <property type="term" value="F:DNA binding"/>
    <property type="evidence" value="ECO:0007669"/>
    <property type="project" value="UniProtKB-UniRule"/>
</dbReference>
<dbReference type="InterPro" id="IPR011333">
    <property type="entry name" value="SKP1/BTB/POZ_sf"/>
</dbReference>
<protein>
    <recommendedName>
        <fullName evidence="10">Protein jim lovell</fullName>
    </recommendedName>
</protein>
<evidence type="ECO:0000256" key="4">
    <source>
        <dbReference type="PROSITE-ProRule" id="PRU00320"/>
    </source>
</evidence>
<accession>A0AAN9XZ46</accession>
<dbReference type="InterPro" id="IPR000210">
    <property type="entry name" value="BTB/POZ_dom"/>
</dbReference>
<comment type="caution">
    <text evidence="8">The sequence shown here is derived from an EMBL/GenBank/DDBJ whole genome shotgun (WGS) entry which is preliminary data.</text>
</comment>
<sequence>MGSAKYSLRWNNHPTQILSAFEGLLVNETLVDVTLVCQETTFKAHKVVLSACSPYFQRIFCENPCKHPVIVLKDLKGWEMQAIVDFMYKGEISVGHEQLASLMAAAESLQVRGLAQTEQIPMCNIESNQKEESSSNTSSTCSRTNNPPRSTPTYPSSPPVNVYQNHNSHLNSPPVMIPSYDSQVRLPQLPVMPNITFNDSQSDRNCQSPLPRRKQARPRRRSGESFGPQDLSNRSSQQSDSETAENLSMKKSPNHRSVTPTRSPSRTQTSPNQNCGQSLKVESEESDVGDSTQSHPVELTTTNSTSDSRHELPPHFNNLLLDHPASLLHHRNSQDCGPENAHGNIPSLSALPLTPPHMFPLDAHFGLFSGLERGNNFILNDILDPKHDSQQMPSKKKMCRPKGQHSAPRGGPPRSWTNAELTEALQHVWNKKMTTSQASRIFGIPYNSLLMYVRGKYGKSLKLEKLKQECFGDNIGSLDLLGFNSMSNNNNNNNNNNANKSLKLPEPDLMLGPPGFNPTPYPSPNFYPEFGSAFPLPMNMMHLLPQSDKIREAFQDREMSALSMHMGYNKEEVNQRSSSAPIDFNKNERDLCDNSPLDFAKDLSSPYQHSSMKLEDESANSPQSDKEDIHMQRVKLEQSAQD</sequence>
<feature type="region of interest" description="Disordered" evidence="5">
    <location>
        <begin position="385"/>
        <end position="415"/>
    </location>
</feature>
<dbReference type="Gene3D" id="3.30.710.10">
    <property type="entry name" value="Potassium Channel Kv1.1, Chain A"/>
    <property type="match status" value="1"/>
</dbReference>
<dbReference type="AlphaFoldDB" id="A0AAN9XZ46"/>
<feature type="compositionally biased region" description="Low complexity" evidence="5">
    <location>
        <begin position="134"/>
        <end position="163"/>
    </location>
</feature>
<proteinExistence type="predicted"/>
<evidence type="ECO:0000259" key="6">
    <source>
        <dbReference type="PROSITE" id="PS50097"/>
    </source>
</evidence>
<feature type="region of interest" description="Disordered" evidence="5">
    <location>
        <begin position="193"/>
        <end position="318"/>
    </location>
</feature>
<gene>
    <name evidence="8" type="ORF">V9T40_012213</name>
</gene>
<evidence type="ECO:0000256" key="2">
    <source>
        <dbReference type="ARBA" id="ARBA00023125"/>
    </source>
</evidence>
<dbReference type="CDD" id="cd18315">
    <property type="entry name" value="BTB_POZ_BAB-like"/>
    <property type="match status" value="1"/>
</dbReference>
<dbReference type="SUPFAM" id="SSF54695">
    <property type="entry name" value="POZ domain"/>
    <property type="match status" value="1"/>
</dbReference>
<dbReference type="SUPFAM" id="SSF46689">
    <property type="entry name" value="Homeodomain-like"/>
    <property type="match status" value="1"/>
</dbReference>
<dbReference type="FunFam" id="1.10.10.60:FF:000019">
    <property type="entry name" value="Ligand-dependent corepressor isoform 1"/>
    <property type="match status" value="1"/>
</dbReference>
<dbReference type="PROSITE" id="PS50097">
    <property type="entry name" value="BTB"/>
    <property type="match status" value="1"/>
</dbReference>
<evidence type="ECO:0000259" key="7">
    <source>
        <dbReference type="PROSITE" id="PS50960"/>
    </source>
</evidence>
<evidence type="ECO:0008006" key="10">
    <source>
        <dbReference type="Google" id="ProtNLM"/>
    </source>
</evidence>
<dbReference type="InterPro" id="IPR009057">
    <property type="entry name" value="Homeodomain-like_sf"/>
</dbReference>
<feature type="compositionally biased region" description="Basic residues" evidence="5">
    <location>
        <begin position="394"/>
        <end position="403"/>
    </location>
</feature>
<feature type="compositionally biased region" description="Low complexity" evidence="5">
    <location>
        <begin position="256"/>
        <end position="271"/>
    </location>
</feature>
<name>A0AAN9XZ46_9HEMI</name>
<dbReference type="PROSITE" id="PS50960">
    <property type="entry name" value="HTH_PSQ"/>
    <property type="match status" value="1"/>
</dbReference>
<evidence type="ECO:0000256" key="1">
    <source>
        <dbReference type="ARBA" id="ARBA00004123"/>
    </source>
</evidence>
<dbReference type="GO" id="GO:0005634">
    <property type="term" value="C:nucleus"/>
    <property type="evidence" value="ECO:0007669"/>
    <property type="project" value="UniProtKB-SubCell"/>
</dbReference>
<feature type="DNA-binding region" description="H-T-H motif" evidence="4">
    <location>
        <begin position="435"/>
        <end position="455"/>
    </location>
</feature>
<dbReference type="Pfam" id="PF05225">
    <property type="entry name" value="HTH_psq"/>
    <property type="match status" value="1"/>
</dbReference>
<feature type="compositionally biased region" description="Basic and acidic residues" evidence="5">
    <location>
        <begin position="624"/>
        <end position="636"/>
    </location>
</feature>
<evidence type="ECO:0000313" key="9">
    <source>
        <dbReference type="Proteomes" id="UP001367676"/>
    </source>
</evidence>
<feature type="domain" description="HTH psq-type" evidence="7">
    <location>
        <begin position="407"/>
        <end position="459"/>
    </location>
</feature>
<dbReference type="InterPro" id="IPR007889">
    <property type="entry name" value="HTH_Psq"/>
</dbReference>
<dbReference type="PANTHER" id="PTHR23110">
    <property type="entry name" value="BTB DOMAIN TRANSCRIPTION FACTOR"/>
    <property type="match status" value="1"/>
</dbReference>
<dbReference type="Gene3D" id="1.10.10.60">
    <property type="entry name" value="Homeodomain-like"/>
    <property type="match status" value="1"/>
</dbReference>
<dbReference type="InterPro" id="IPR051095">
    <property type="entry name" value="Dros_DevTransReg"/>
</dbReference>
<evidence type="ECO:0000256" key="3">
    <source>
        <dbReference type="ARBA" id="ARBA00023242"/>
    </source>
</evidence>
<dbReference type="Proteomes" id="UP001367676">
    <property type="component" value="Unassembled WGS sequence"/>
</dbReference>
<feature type="compositionally biased region" description="Polar residues" evidence="5">
    <location>
        <begin position="230"/>
        <end position="251"/>
    </location>
</feature>
<reference evidence="8 9" key="1">
    <citation type="submission" date="2024-03" db="EMBL/GenBank/DDBJ databases">
        <title>Adaptation during the transition from Ophiocordyceps entomopathogen to insect associate is accompanied by gene loss and intensified selection.</title>
        <authorList>
            <person name="Ward C.M."/>
            <person name="Onetto C.A."/>
            <person name="Borneman A.R."/>
        </authorList>
    </citation>
    <scope>NUCLEOTIDE SEQUENCE [LARGE SCALE GENOMIC DNA]</scope>
    <source>
        <strain evidence="8">AWRI1</strain>
        <tissue evidence="8">Single Adult Female</tissue>
    </source>
</reference>
<feature type="region of interest" description="Disordered" evidence="5">
    <location>
        <begin position="572"/>
        <end position="642"/>
    </location>
</feature>
<dbReference type="PANTHER" id="PTHR23110:SF101">
    <property type="entry name" value="PROTEIN JIM LOVELL"/>
    <property type="match status" value="1"/>
</dbReference>
<dbReference type="EMBL" id="JBBCAQ010000036">
    <property type="protein sequence ID" value="KAK7575927.1"/>
    <property type="molecule type" value="Genomic_DNA"/>
</dbReference>
<feature type="compositionally biased region" description="Basic residues" evidence="5">
    <location>
        <begin position="211"/>
        <end position="220"/>
    </location>
</feature>
<comment type="subcellular location">
    <subcellularLocation>
        <location evidence="1 4">Nucleus</location>
    </subcellularLocation>
</comment>
<evidence type="ECO:0000256" key="5">
    <source>
        <dbReference type="SAM" id="MobiDB-lite"/>
    </source>
</evidence>
<organism evidence="8 9">
    <name type="scientific">Parthenolecanium corni</name>
    <dbReference type="NCBI Taxonomy" id="536013"/>
    <lineage>
        <taxon>Eukaryota</taxon>
        <taxon>Metazoa</taxon>
        <taxon>Ecdysozoa</taxon>
        <taxon>Arthropoda</taxon>
        <taxon>Hexapoda</taxon>
        <taxon>Insecta</taxon>
        <taxon>Pterygota</taxon>
        <taxon>Neoptera</taxon>
        <taxon>Paraneoptera</taxon>
        <taxon>Hemiptera</taxon>
        <taxon>Sternorrhyncha</taxon>
        <taxon>Coccoidea</taxon>
        <taxon>Coccidae</taxon>
        <taxon>Parthenolecanium</taxon>
    </lineage>
</organism>
<keyword evidence="9" id="KW-1185">Reference proteome</keyword>
<dbReference type="GO" id="GO:0006357">
    <property type="term" value="P:regulation of transcription by RNA polymerase II"/>
    <property type="evidence" value="ECO:0007669"/>
    <property type="project" value="TreeGrafter"/>
</dbReference>
<keyword evidence="2 4" id="KW-0238">DNA-binding</keyword>
<feature type="domain" description="BTB" evidence="6">
    <location>
        <begin position="31"/>
        <end position="96"/>
    </location>
</feature>
<feature type="region of interest" description="Disordered" evidence="5">
    <location>
        <begin position="127"/>
        <end position="176"/>
    </location>
</feature>
<feature type="compositionally biased region" description="Polar residues" evidence="5">
    <location>
        <begin position="195"/>
        <end position="208"/>
    </location>
</feature>
<evidence type="ECO:0000313" key="8">
    <source>
        <dbReference type="EMBL" id="KAK7575927.1"/>
    </source>
</evidence>
<dbReference type="Pfam" id="PF00651">
    <property type="entry name" value="BTB"/>
    <property type="match status" value="1"/>
</dbReference>
<feature type="compositionally biased region" description="Polar residues" evidence="5">
    <location>
        <begin position="289"/>
        <end position="306"/>
    </location>
</feature>
<keyword evidence="3 4" id="KW-0539">Nucleus</keyword>